<feature type="transmembrane region" description="Helical" evidence="1">
    <location>
        <begin position="182"/>
        <end position="201"/>
    </location>
</feature>
<feature type="transmembrane region" description="Helical" evidence="1">
    <location>
        <begin position="126"/>
        <end position="147"/>
    </location>
</feature>
<accession>A0ABQ4DMB2</accession>
<evidence type="ECO:0000313" key="3">
    <source>
        <dbReference type="Proteomes" id="UP000614741"/>
    </source>
</evidence>
<keyword evidence="1" id="KW-1133">Transmembrane helix</keyword>
<keyword evidence="1" id="KW-0472">Membrane</keyword>
<dbReference type="EMBL" id="BONP01000009">
    <property type="protein sequence ID" value="GIG40056.1"/>
    <property type="molecule type" value="Genomic_DNA"/>
</dbReference>
<feature type="transmembrane region" description="Helical" evidence="1">
    <location>
        <begin position="78"/>
        <end position="99"/>
    </location>
</feature>
<feature type="transmembrane region" description="Helical" evidence="1">
    <location>
        <begin position="47"/>
        <end position="66"/>
    </location>
</feature>
<sequence>MIPAVGDPARGAPAARRGPRAALRDWLRDLGSVVAVGVRLWLRTWPLLLVLALLAVAGRYAAGWAAVNVATVSNTLGWAVLVLAPLSMVAGIVAMLHVLRRDLPALAAIGSARGPDDAASGHERGLVDVLASVFVPFLALYASYGLLAEDRSRFLNTAAYREFREGFSLTGERVDASFVDLATGWTLVAVVVVAVVLRWLLGRWEGRSHRRALAFAGAYVEAFWLLVVASFTTELLDGAWRWVESRRAVAVVLDAWVRLLEALGPVAAPVDTVVDTVAGVLGNLDDLVVIPLAWLAVGAVVYGHKLAPLPRRKRVGPAVWQRLPAPVRRWTTEAAAPVIGDVRSRFTALADGLRRLAVAGLGPMLVFALAFLVATRLEEGILLLARVISGPQDVDTWLAFAPMVSAVATAVGLTVTIALLAAGVDRVLAGQAAAAARTPQAARGVDDVPERSG</sequence>
<keyword evidence="1" id="KW-0812">Transmembrane</keyword>
<protein>
    <recommendedName>
        <fullName evidence="4">ABC transmembrane type-1 domain-containing protein</fullName>
    </recommendedName>
</protein>
<feature type="transmembrane region" description="Helical" evidence="1">
    <location>
        <begin position="213"/>
        <end position="232"/>
    </location>
</feature>
<evidence type="ECO:0008006" key="4">
    <source>
        <dbReference type="Google" id="ProtNLM"/>
    </source>
</evidence>
<feature type="transmembrane region" description="Helical" evidence="1">
    <location>
        <begin position="356"/>
        <end position="377"/>
    </location>
</feature>
<proteinExistence type="predicted"/>
<feature type="transmembrane region" description="Helical" evidence="1">
    <location>
        <begin position="397"/>
        <end position="422"/>
    </location>
</feature>
<gene>
    <name evidence="2" type="ORF">Cph01nite_18180</name>
</gene>
<evidence type="ECO:0000313" key="2">
    <source>
        <dbReference type="EMBL" id="GIG40056.1"/>
    </source>
</evidence>
<dbReference type="Proteomes" id="UP000614741">
    <property type="component" value="Unassembled WGS sequence"/>
</dbReference>
<reference evidence="2 3" key="1">
    <citation type="submission" date="2021-01" db="EMBL/GenBank/DDBJ databases">
        <title>Whole genome shotgun sequence of Cellulomonas phragmiteti NBRC 110785.</title>
        <authorList>
            <person name="Komaki H."/>
            <person name="Tamura T."/>
        </authorList>
    </citation>
    <scope>NUCLEOTIDE SEQUENCE [LARGE SCALE GENOMIC DNA]</scope>
    <source>
        <strain evidence="2 3">NBRC 110785</strain>
    </source>
</reference>
<feature type="transmembrane region" description="Helical" evidence="1">
    <location>
        <begin position="287"/>
        <end position="304"/>
    </location>
</feature>
<comment type="caution">
    <text evidence="2">The sequence shown here is derived from an EMBL/GenBank/DDBJ whole genome shotgun (WGS) entry which is preliminary data.</text>
</comment>
<organism evidence="2 3">
    <name type="scientific">Cellulomonas phragmiteti</name>
    <dbReference type="NCBI Taxonomy" id="478780"/>
    <lineage>
        <taxon>Bacteria</taxon>
        <taxon>Bacillati</taxon>
        <taxon>Actinomycetota</taxon>
        <taxon>Actinomycetes</taxon>
        <taxon>Micrococcales</taxon>
        <taxon>Cellulomonadaceae</taxon>
        <taxon>Cellulomonas</taxon>
    </lineage>
</organism>
<evidence type="ECO:0000256" key="1">
    <source>
        <dbReference type="SAM" id="Phobius"/>
    </source>
</evidence>
<name>A0ABQ4DMB2_9CELL</name>
<keyword evidence="3" id="KW-1185">Reference proteome</keyword>